<gene>
    <name evidence="4" type="ORF">NLJ89_g7798</name>
</gene>
<accession>A0A9W8JWN2</accession>
<feature type="region of interest" description="Disordered" evidence="2">
    <location>
        <begin position="596"/>
        <end position="641"/>
    </location>
</feature>
<dbReference type="CDD" id="cd14279">
    <property type="entry name" value="CUE"/>
    <property type="match status" value="1"/>
</dbReference>
<evidence type="ECO:0000313" key="4">
    <source>
        <dbReference type="EMBL" id="KAJ3504703.1"/>
    </source>
</evidence>
<keyword evidence="5" id="KW-1185">Reference proteome</keyword>
<dbReference type="SUPFAM" id="SSF54001">
    <property type="entry name" value="Cysteine proteinases"/>
    <property type="match status" value="1"/>
</dbReference>
<dbReference type="InterPro" id="IPR001394">
    <property type="entry name" value="Peptidase_C19_UCH"/>
</dbReference>
<evidence type="ECO:0000259" key="3">
    <source>
        <dbReference type="Pfam" id="PF00443"/>
    </source>
</evidence>
<dbReference type="Pfam" id="PF00443">
    <property type="entry name" value="UCH"/>
    <property type="match status" value="1"/>
</dbReference>
<keyword evidence="1" id="KW-0175">Coiled coil</keyword>
<evidence type="ECO:0000313" key="5">
    <source>
        <dbReference type="Proteomes" id="UP001148786"/>
    </source>
</evidence>
<name>A0A9W8JWN2_9AGAR</name>
<dbReference type="Proteomes" id="UP001148786">
    <property type="component" value="Unassembled WGS sequence"/>
</dbReference>
<dbReference type="OrthoDB" id="443682at2759"/>
<feature type="compositionally biased region" description="Basic and acidic residues" evidence="2">
    <location>
        <begin position="623"/>
        <end position="641"/>
    </location>
</feature>
<dbReference type="EMBL" id="JANKHO010000974">
    <property type="protein sequence ID" value="KAJ3504703.1"/>
    <property type="molecule type" value="Genomic_DNA"/>
</dbReference>
<dbReference type="Gene3D" id="3.90.70.10">
    <property type="entry name" value="Cysteine proteinases"/>
    <property type="match status" value="1"/>
</dbReference>
<dbReference type="InterPro" id="IPR038765">
    <property type="entry name" value="Papain-like_cys_pep_sf"/>
</dbReference>
<organism evidence="4 5">
    <name type="scientific">Agrocybe chaxingu</name>
    <dbReference type="NCBI Taxonomy" id="84603"/>
    <lineage>
        <taxon>Eukaryota</taxon>
        <taxon>Fungi</taxon>
        <taxon>Dikarya</taxon>
        <taxon>Basidiomycota</taxon>
        <taxon>Agaricomycotina</taxon>
        <taxon>Agaricomycetes</taxon>
        <taxon>Agaricomycetidae</taxon>
        <taxon>Agaricales</taxon>
        <taxon>Agaricineae</taxon>
        <taxon>Strophariaceae</taxon>
        <taxon>Agrocybe</taxon>
    </lineage>
</organism>
<protein>
    <recommendedName>
        <fullName evidence="3">Peptidase C19 ubiquitin carboxyl-terminal hydrolase domain-containing protein</fullName>
    </recommendedName>
</protein>
<feature type="coiled-coil region" evidence="1">
    <location>
        <begin position="240"/>
        <end position="274"/>
    </location>
</feature>
<dbReference type="AlphaFoldDB" id="A0A9W8JWN2"/>
<comment type="caution">
    <text evidence="4">The sequence shown here is derived from an EMBL/GenBank/DDBJ whole genome shotgun (WGS) entry which is preliminary data.</text>
</comment>
<dbReference type="GO" id="GO:0016579">
    <property type="term" value="P:protein deubiquitination"/>
    <property type="evidence" value="ECO:0007669"/>
    <property type="project" value="InterPro"/>
</dbReference>
<dbReference type="GO" id="GO:0004843">
    <property type="term" value="F:cysteine-type deubiquitinase activity"/>
    <property type="evidence" value="ECO:0007669"/>
    <property type="project" value="InterPro"/>
</dbReference>
<dbReference type="CDD" id="cd02257">
    <property type="entry name" value="Peptidase_C19"/>
    <property type="match status" value="1"/>
</dbReference>
<evidence type="ECO:0000256" key="2">
    <source>
        <dbReference type="SAM" id="MobiDB-lite"/>
    </source>
</evidence>
<proteinExistence type="predicted"/>
<evidence type="ECO:0000256" key="1">
    <source>
        <dbReference type="SAM" id="Coils"/>
    </source>
</evidence>
<sequence length="641" mass="72677">MVQLTPEQDQQERENSDLLASIGNVDAQIARRVLRKHRGDMEKAVDAILAGDRGAEAWETQHRTTPEPMYTDGATPVHQITQLRRHRQSSVHFGPTDRAPHPEWQMVPSNAPVGGVSAEDRGLDDAIQASLQDFHKEEEDTTPLEPVLREGNRPTALRHENPSLAYAALLLQAMYYIPQARSIISTMRLPDIQESLPLDHEDRALWNLIELFTNMDLAQLSLLMDASVIPSLRIPPFEGLRELSLQTAEVVKEISNLIQEHLRAQAQASDLQEEPDRLFAFTHGRVTLAHNRSTKLDRNRESGVIVPVTCGGDSIHNDLVSCLTDMLITMAQGGWNHDVIITPSEALAFEIRHLSNPPGKASPDPFVYPKTLYLDRFLFDNVSLVNEKRSMERKTLRRIRELSEYKDKLTRHNGRDTLQDLRASIHYYEHVADRGNDPVRQRTLERTAAHLKDVMTMILGKVEDIDHQVELLQTDVAAVYDCPELQQFQYDLRSVLVHTGLPGRKQMYSYVQDVEGTWWKTVDCEVTEVPEETVLSDPTGLHMGAGPYMLFYSRHLSDEQLHEPLVWPNIFSSAVEENNKKILAMMHPELGIFAKSSVADSPPQNPRPTTPRELPSIPTRPPVVREHSRSLTADERPSQLR</sequence>
<feature type="domain" description="Peptidase C19 ubiquitin carboxyl-terminal hydrolase" evidence="3">
    <location>
        <begin position="372"/>
        <end position="552"/>
    </location>
</feature>
<reference evidence="4" key="1">
    <citation type="submission" date="2022-07" db="EMBL/GenBank/DDBJ databases">
        <title>Genome Sequence of Agrocybe chaxingu.</title>
        <authorList>
            <person name="Buettner E."/>
        </authorList>
    </citation>
    <scope>NUCLEOTIDE SEQUENCE</scope>
    <source>
        <strain evidence="4">MP-N11</strain>
    </source>
</reference>